<dbReference type="InterPro" id="IPR023027">
    <property type="entry name" value="Mannitol_DH_CS"/>
</dbReference>
<organism evidence="9 10">
    <name type="scientific">Microbacterium betulae</name>
    <dbReference type="NCBI Taxonomy" id="2981139"/>
    <lineage>
        <taxon>Bacteria</taxon>
        <taxon>Bacillati</taxon>
        <taxon>Actinomycetota</taxon>
        <taxon>Actinomycetes</taxon>
        <taxon>Micrococcales</taxon>
        <taxon>Microbacteriaceae</taxon>
        <taxon>Microbacterium</taxon>
    </lineage>
</organism>
<gene>
    <name evidence="9" type="ORF">N8K70_01390</name>
</gene>
<evidence type="ECO:0000256" key="6">
    <source>
        <dbReference type="ARBA" id="ARBA00048615"/>
    </source>
</evidence>
<evidence type="ECO:0000256" key="2">
    <source>
        <dbReference type="ARBA" id="ARBA00012939"/>
    </source>
</evidence>
<dbReference type="InterPro" id="IPR013118">
    <property type="entry name" value="Mannitol_DH_C"/>
</dbReference>
<protein>
    <recommendedName>
        <fullName evidence="3">Mannitol-1-phosphate 5-dehydrogenase</fullName>
        <ecNumber evidence="2">1.1.1.17</ecNumber>
    </recommendedName>
</protein>
<evidence type="ECO:0000313" key="10">
    <source>
        <dbReference type="Proteomes" id="UP001305498"/>
    </source>
</evidence>
<dbReference type="RefSeq" id="WP_317139826.1">
    <property type="nucleotide sequence ID" value="NZ_CP118157.1"/>
</dbReference>
<dbReference type="PANTHER" id="PTHR43362">
    <property type="entry name" value="MANNITOL DEHYDROGENASE DSF1-RELATED"/>
    <property type="match status" value="1"/>
</dbReference>
<name>A0AA97I7E7_9MICO</name>
<dbReference type="InterPro" id="IPR000669">
    <property type="entry name" value="Mannitol_DH"/>
</dbReference>
<dbReference type="Gene3D" id="1.10.1040.10">
    <property type="entry name" value="N-(1-d-carboxylethyl)-l-norvaline Dehydrogenase, domain 2"/>
    <property type="match status" value="1"/>
</dbReference>
<dbReference type="EC" id="1.1.1.17" evidence="2"/>
<dbReference type="PROSITE" id="PS00974">
    <property type="entry name" value="MANNITOL_DHGENASE"/>
    <property type="match status" value="1"/>
</dbReference>
<sequence length="498" mass="52932">MRRLTRTTTPGGALIGESAPETAGIVHLGLGNFHRAHAAVYTARALAHEAGDWGIHGFANRSRRVVDALRAQDGRYSVLELSERGRGAAVVDVHRGLDVLAETPDAFVASVSDPARRILTLTVSEAGYCRSARTGALDADLPEVRHDLGAPERPRSTVGLIARGLAVRAADGEPFTVLSCDNLTANGAATRAVVTEFLEASGASSDVLDYVAGHVSFPDSMVDRIVPATVPETIEEVGRILGVRDEAPVPAEDFAMWVLEDSFAAGRPAWDRAGAIFSDEVEAYELVKLRLLNGSHSLIASLGALDGRETIADAWGEEFVRDAVHAVVEDDYLPTIRLPRGFDVAAYLEQLSHRWGNAPLAHGTRQVGTDGSVKLLQRVPEPALFALRRGRVPHLLALTVAGWICCVTPLQGFAPGPFADAMREPARERIAELARAATTPRESARAVLGGGLLPDALVASPAFAGRVEELVETIVRHGVRAAASDAVAASSADQREKP</sequence>
<dbReference type="Pfam" id="PF01232">
    <property type="entry name" value="Mannitol_dh"/>
    <property type="match status" value="1"/>
</dbReference>
<feature type="domain" description="Mannitol dehydrogenase C-terminal" evidence="8">
    <location>
        <begin position="281"/>
        <end position="405"/>
    </location>
</feature>
<evidence type="ECO:0000256" key="5">
    <source>
        <dbReference type="ARBA" id="ARBA00023027"/>
    </source>
</evidence>
<accession>A0AA97I7E7</accession>
<dbReference type="InterPro" id="IPR013131">
    <property type="entry name" value="Mannitol_DH_N"/>
</dbReference>
<proteinExistence type="inferred from homology"/>
<evidence type="ECO:0000256" key="4">
    <source>
        <dbReference type="ARBA" id="ARBA00023002"/>
    </source>
</evidence>
<evidence type="ECO:0000259" key="7">
    <source>
        <dbReference type="Pfam" id="PF01232"/>
    </source>
</evidence>
<dbReference type="GO" id="GO:0008926">
    <property type="term" value="F:mannitol-1-phosphate 5-dehydrogenase activity"/>
    <property type="evidence" value="ECO:0007669"/>
    <property type="project" value="UniProtKB-EC"/>
</dbReference>
<evidence type="ECO:0000259" key="8">
    <source>
        <dbReference type="Pfam" id="PF08125"/>
    </source>
</evidence>
<dbReference type="GO" id="GO:0019594">
    <property type="term" value="P:mannitol metabolic process"/>
    <property type="evidence" value="ECO:0007669"/>
    <property type="project" value="InterPro"/>
</dbReference>
<feature type="domain" description="Mannitol dehydrogenase N-terminal" evidence="7">
    <location>
        <begin position="24"/>
        <end position="271"/>
    </location>
</feature>
<dbReference type="Gene3D" id="3.40.50.720">
    <property type="entry name" value="NAD(P)-binding Rossmann-like Domain"/>
    <property type="match status" value="1"/>
</dbReference>
<dbReference type="InterPro" id="IPR036291">
    <property type="entry name" value="NAD(P)-bd_dom_sf"/>
</dbReference>
<comment type="catalytic activity">
    <reaction evidence="6">
        <text>D-mannitol 1-phosphate + NAD(+) = beta-D-fructose 6-phosphate + NADH + H(+)</text>
        <dbReference type="Rhea" id="RHEA:19661"/>
        <dbReference type="ChEBI" id="CHEBI:15378"/>
        <dbReference type="ChEBI" id="CHEBI:57540"/>
        <dbReference type="ChEBI" id="CHEBI:57634"/>
        <dbReference type="ChEBI" id="CHEBI:57945"/>
        <dbReference type="ChEBI" id="CHEBI:61381"/>
        <dbReference type="EC" id="1.1.1.17"/>
    </reaction>
</comment>
<dbReference type="AlphaFoldDB" id="A0AA97I7E7"/>
<dbReference type="PANTHER" id="PTHR43362:SF1">
    <property type="entry name" value="MANNITOL DEHYDROGENASE 2-RELATED"/>
    <property type="match status" value="1"/>
</dbReference>
<dbReference type="SUPFAM" id="SSF48179">
    <property type="entry name" value="6-phosphogluconate dehydrogenase C-terminal domain-like"/>
    <property type="match status" value="1"/>
</dbReference>
<keyword evidence="10" id="KW-1185">Reference proteome</keyword>
<evidence type="ECO:0000313" key="9">
    <source>
        <dbReference type="EMBL" id="WOF23355.1"/>
    </source>
</evidence>
<dbReference type="Pfam" id="PF08125">
    <property type="entry name" value="Mannitol_dh_C"/>
    <property type="match status" value="1"/>
</dbReference>
<dbReference type="EMBL" id="CP118157">
    <property type="protein sequence ID" value="WOF23355.1"/>
    <property type="molecule type" value="Genomic_DNA"/>
</dbReference>
<keyword evidence="5" id="KW-0520">NAD</keyword>
<dbReference type="Proteomes" id="UP001305498">
    <property type="component" value="Chromosome"/>
</dbReference>
<dbReference type="SUPFAM" id="SSF51735">
    <property type="entry name" value="NAD(P)-binding Rossmann-fold domains"/>
    <property type="match status" value="1"/>
</dbReference>
<evidence type="ECO:0000256" key="1">
    <source>
        <dbReference type="ARBA" id="ARBA00006541"/>
    </source>
</evidence>
<dbReference type="KEGG" id="mbet:N8K70_01390"/>
<dbReference type="PRINTS" id="PR00084">
    <property type="entry name" value="MTLDHDRGNASE"/>
</dbReference>
<evidence type="ECO:0000256" key="3">
    <source>
        <dbReference type="ARBA" id="ARBA00016219"/>
    </source>
</evidence>
<keyword evidence="4" id="KW-0560">Oxidoreductase</keyword>
<dbReference type="InterPro" id="IPR013328">
    <property type="entry name" value="6PGD_dom2"/>
</dbReference>
<dbReference type="InterPro" id="IPR008927">
    <property type="entry name" value="6-PGluconate_DH-like_C_sf"/>
</dbReference>
<comment type="similarity">
    <text evidence="1">Belongs to the mannitol dehydrogenase family.</text>
</comment>
<reference evidence="9 10" key="1">
    <citation type="submission" date="2023-02" db="EMBL/GenBank/DDBJ databases">
        <title>Microbacterium betulae sp. nov., isolated from birch wood.</title>
        <authorList>
            <person name="Pasciak M."/>
            <person name="Pawlik K.J."/>
            <person name="Martynowski D."/>
            <person name="Laczmanski L."/>
            <person name="Ciekot J."/>
            <person name="Szponar B."/>
            <person name="Wojcik-Fatla A."/>
            <person name="Mackiewicz B."/>
            <person name="Farian E."/>
            <person name="Cholewa G."/>
            <person name="Cholewa A."/>
            <person name="Dutkiewicz J."/>
        </authorList>
    </citation>
    <scope>NUCLEOTIDE SEQUENCE [LARGE SCALE GENOMIC DNA]</scope>
    <source>
        <strain evidence="9 10">AB</strain>
    </source>
</reference>
<dbReference type="InterPro" id="IPR050988">
    <property type="entry name" value="Mannitol_DH/Oxidoreductase"/>
</dbReference>